<evidence type="ECO:0000313" key="3">
    <source>
        <dbReference type="EMBL" id="MCT2591094.1"/>
    </source>
</evidence>
<name>A0ABT2JUD8_9ACTN</name>
<proteinExistence type="predicted"/>
<dbReference type="Pfam" id="PF00929">
    <property type="entry name" value="RNase_T"/>
    <property type="match status" value="1"/>
</dbReference>
<gene>
    <name evidence="3" type="ORF">LHJ74_14450</name>
</gene>
<dbReference type="InterPro" id="IPR013520">
    <property type="entry name" value="Ribonucl_H"/>
</dbReference>
<dbReference type="CDD" id="cd06127">
    <property type="entry name" value="DEDDh"/>
    <property type="match status" value="1"/>
</dbReference>
<dbReference type="SMART" id="SM00479">
    <property type="entry name" value="EXOIII"/>
    <property type="match status" value="1"/>
</dbReference>
<dbReference type="InterPro" id="IPR036397">
    <property type="entry name" value="RNaseH_sf"/>
</dbReference>
<reference evidence="3 4" key="1">
    <citation type="submission" date="2021-10" db="EMBL/GenBank/DDBJ databases">
        <title>Streptomyces gossypii sp. nov., isolated from soil collected from cotton field.</title>
        <authorList>
            <person name="Ge X."/>
            <person name="Chen X."/>
            <person name="Liu W."/>
        </authorList>
    </citation>
    <scope>NUCLEOTIDE SEQUENCE [LARGE SCALE GENOMIC DNA]</scope>
    <source>
        <strain evidence="3 4">N2-109</strain>
    </source>
</reference>
<dbReference type="Proteomes" id="UP001156389">
    <property type="component" value="Unassembled WGS sequence"/>
</dbReference>
<dbReference type="RefSeq" id="WP_260218419.1">
    <property type="nucleotide sequence ID" value="NZ_JAJAGO010000006.1"/>
</dbReference>
<evidence type="ECO:0000313" key="4">
    <source>
        <dbReference type="Proteomes" id="UP001156389"/>
    </source>
</evidence>
<feature type="domain" description="Exonuclease" evidence="2">
    <location>
        <begin position="7"/>
        <end position="190"/>
    </location>
</feature>
<feature type="region of interest" description="Disordered" evidence="1">
    <location>
        <begin position="221"/>
        <end position="250"/>
    </location>
</feature>
<dbReference type="SUPFAM" id="SSF53098">
    <property type="entry name" value="Ribonuclease H-like"/>
    <property type="match status" value="1"/>
</dbReference>
<sequence length="250" mass="27168">MSWHLLRRLGWDTETTGVIPTEARIVTVAVVVRGGGHPDRVFSHLINPGVPIPEETTAVHGIDDARAQADGLDPRDALEDIADKLTAALRAGMPVVAFNTSYDWTVLNCDLARNGLPTMADRLRGADPVTLVDPHVLDRQARPFVRGAGQRKLGPTCARYGVELEDWHTAEADALAALLLADAQFAKFPQFQRAEPSELFAAQQRWRAEQQAGLQEWFRTKATAEQGGDPGKVIDGSWPLIPAPRDGGGS</sequence>
<dbReference type="Gene3D" id="3.30.420.10">
    <property type="entry name" value="Ribonuclease H-like superfamily/Ribonuclease H"/>
    <property type="match status" value="1"/>
</dbReference>
<comment type="caution">
    <text evidence="3">The sequence shown here is derived from an EMBL/GenBank/DDBJ whole genome shotgun (WGS) entry which is preliminary data.</text>
</comment>
<evidence type="ECO:0000256" key="1">
    <source>
        <dbReference type="SAM" id="MobiDB-lite"/>
    </source>
</evidence>
<organism evidence="3 4">
    <name type="scientific">Streptomyces gossypii</name>
    <dbReference type="NCBI Taxonomy" id="2883101"/>
    <lineage>
        <taxon>Bacteria</taxon>
        <taxon>Bacillati</taxon>
        <taxon>Actinomycetota</taxon>
        <taxon>Actinomycetes</taxon>
        <taxon>Kitasatosporales</taxon>
        <taxon>Streptomycetaceae</taxon>
        <taxon>Streptomyces</taxon>
    </lineage>
</organism>
<dbReference type="NCBIfam" id="NF005927">
    <property type="entry name" value="PRK07942.1"/>
    <property type="match status" value="1"/>
</dbReference>
<protein>
    <submittedName>
        <fullName evidence="3">DNA polymerase III subunit epsilon</fullName>
    </submittedName>
</protein>
<keyword evidence="4" id="KW-1185">Reference proteome</keyword>
<dbReference type="EMBL" id="JAJAGO010000006">
    <property type="protein sequence ID" value="MCT2591094.1"/>
    <property type="molecule type" value="Genomic_DNA"/>
</dbReference>
<dbReference type="InterPro" id="IPR012337">
    <property type="entry name" value="RNaseH-like_sf"/>
</dbReference>
<accession>A0ABT2JUD8</accession>
<evidence type="ECO:0000259" key="2">
    <source>
        <dbReference type="SMART" id="SM00479"/>
    </source>
</evidence>